<dbReference type="AlphaFoldDB" id="A0AAV7DT32"/>
<feature type="compositionally biased region" description="Basic residues" evidence="1">
    <location>
        <begin position="62"/>
        <end position="78"/>
    </location>
</feature>
<protein>
    <submittedName>
        <fullName evidence="2">Uncharacterized protein</fullName>
    </submittedName>
</protein>
<feature type="compositionally biased region" description="Polar residues" evidence="1">
    <location>
        <begin position="209"/>
        <end position="225"/>
    </location>
</feature>
<dbReference type="InterPro" id="IPR044792">
    <property type="entry name" value="TAR1"/>
</dbReference>
<dbReference type="GO" id="GO:0043457">
    <property type="term" value="P:regulation of cellular respiration"/>
    <property type="evidence" value="ECO:0007669"/>
    <property type="project" value="InterPro"/>
</dbReference>
<sequence length="460" mass="49212">MSDSLVRVSRRVEWGARWPTPRARRVPRGHARGGRYTLLGRSQRRRDPLAGSSARAWSPPRTRCRSTPRSRRADRSRRPRDNDRWRIAAPIRFPPRQFQALLTLFQSPFHLSSRGRTTGSGHNGLSPSLAPHSMGLAPVPSQRTLLQTTLNGRKAADSHTGLFPFAAATRGILVSFFLLRLLICLNSAVFPPDLGSHPSKASGHGGNCRQGSSSEPGPRTPTSSHAGPGRAEPPLSRPGALGAKCFSANLARGARRPSARPPTTHRTAAGGAAGHGGGKHAGRDAQIAPKVVVRCSPRPSLAADAEPAGRRSLTPGARDSTGAFALPRPAAAGHRAALAWSRRFAESTMILPQVHLRKPLLRLLLPLNDKVQWTSRNAIGRRTANAAADPNTSPTIQSVGATGGVYKGQGSSQREADDSLLTRNSSLKTNNCNDLSPSMMKFSKITRPVAKAIDSLNTSV</sequence>
<feature type="region of interest" description="Disordered" evidence="1">
    <location>
        <begin position="23"/>
        <end position="83"/>
    </location>
</feature>
<reference evidence="2 3" key="1">
    <citation type="submission" date="2021-07" db="EMBL/GenBank/DDBJ databases">
        <title>The Aristolochia fimbriata genome: insights into angiosperm evolution, floral development and chemical biosynthesis.</title>
        <authorList>
            <person name="Jiao Y."/>
        </authorList>
    </citation>
    <scope>NUCLEOTIDE SEQUENCE [LARGE SCALE GENOMIC DNA]</scope>
    <source>
        <strain evidence="2">IBCAS-2021</strain>
        <tissue evidence="2">Leaf</tissue>
    </source>
</reference>
<name>A0AAV7DT32_ARIFI</name>
<feature type="compositionally biased region" description="Basic residues" evidence="1">
    <location>
        <begin position="23"/>
        <end position="33"/>
    </location>
</feature>
<dbReference type="Proteomes" id="UP000825729">
    <property type="component" value="Unassembled WGS sequence"/>
</dbReference>
<evidence type="ECO:0000313" key="3">
    <source>
        <dbReference type="Proteomes" id="UP000825729"/>
    </source>
</evidence>
<feature type="region of interest" description="Disordered" evidence="1">
    <location>
        <begin position="251"/>
        <end position="283"/>
    </location>
</feature>
<dbReference type="EMBL" id="JAINDJ010000042">
    <property type="protein sequence ID" value="KAG9438647.1"/>
    <property type="molecule type" value="Genomic_DNA"/>
</dbReference>
<proteinExistence type="predicted"/>
<feature type="compositionally biased region" description="Low complexity" evidence="1">
    <location>
        <begin position="261"/>
        <end position="270"/>
    </location>
</feature>
<feature type="region of interest" description="Disordered" evidence="1">
    <location>
        <begin position="384"/>
        <end position="417"/>
    </location>
</feature>
<keyword evidence="3" id="KW-1185">Reference proteome</keyword>
<dbReference type="PANTHER" id="PTHR47188:SF1">
    <property type="entry name" value="PROTEIN TAR1"/>
    <property type="match status" value="1"/>
</dbReference>
<dbReference type="PANTHER" id="PTHR47188">
    <property type="entry name" value="PROTEIN TAR1"/>
    <property type="match status" value="1"/>
</dbReference>
<accession>A0AAV7DT32</accession>
<comment type="caution">
    <text evidence="2">The sequence shown here is derived from an EMBL/GenBank/DDBJ whole genome shotgun (WGS) entry which is preliminary data.</text>
</comment>
<feature type="region of interest" description="Disordered" evidence="1">
    <location>
        <begin position="197"/>
        <end position="239"/>
    </location>
</feature>
<gene>
    <name evidence="2" type="ORF">H6P81_021423</name>
</gene>
<organism evidence="2 3">
    <name type="scientific">Aristolochia fimbriata</name>
    <name type="common">White veined hardy Dutchman's pipe vine</name>
    <dbReference type="NCBI Taxonomy" id="158543"/>
    <lineage>
        <taxon>Eukaryota</taxon>
        <taxon>Viridiplantae</taxon>
        <taxon>Streptophyta</taxon>
        <taxon>Embryophyta</taxon>
        <taxon>Tracheophyta</taxon>
        <taxon>Spermatophyta</taxon>
        <taxon>Magnoliopsida</taxon>
        <taxon>Magnoliidae</taxon>
        <taxon>Piperales</taxon>
        <taxon>Aristolochiaceae</taxon>
        <taxon>Aristolochia</taxon>
    </lineage>
</organism>
<evidence type="ECO:0000313" key="2">
    <source>
        <dbReference type="EMBL" id="KAG9438647.1"/>
    </source>
</evidence>
<feature type="compositionally biased region" description="Polar residues" evidence="1">
    <location>
        <begin position="390"/>
        <end position="400"/>
    </location>
</feature>
<evidence type="ECO:0000256" key="1">
    <source>
        <dbReference type="SAM" id="MobiDB-lite"/>
    </source>
</evidence>